<proteinExistence type="predicted"/>
<name>A0A2C6B164_FUSNP</name>
<dbReference type="InterPro" id="IPR013321">
    <property type="entry name" value="Arc_rbn_hlx_hlx"/>
</dbReference>
<protein>
    <submittedName>
        <fullName evidence="2">Uncharacterized protein</fullName>
    </submittedName>
</protein>
<dbReference type="GO" id="GO:0006355">
    <property type="term" value="P:regulation of DNA-templated transcription"/>
    <property type="evidence" value="ECO:0007669"/>
    <property type="project" value="InterPro"/>
</dbReference>
<organism evidence="2 3">
    <name type="scientific">Fusobacterium nucleatum subsp. polymorphum</name>
    <name type="common">Fusobacterium polymorphum</name>
    <dbReference type="NCBI Taxonomy" id="76857"/>
    <lineage>
        <taxon>Bacteria</taxon>
        <taxon>Fusobacteriati</taxon>
        <taxon>Fusobacteriota</taxon>
        <taxon>Fusobacteriia</taxon>
        <taxon>Fusobacteriales</taxon>
        <taxon>Fusobacteriaceae</taxon>
        <taxon>Fusobacterium</taxon>
    </lineage>
</organism>
<dbReference type="AlphaFoldDB" id="A0A2C6B164"/>
<reference evidence="2 3" key="1">
    <citation type="submission" date="2017-06" db="EMBL/GenBank/DDBJ databases">
        <title>Draft genome sequence of Fusobacterium nucleatum subsp. polymorphum KCOM 1248 (=ChDC F113).</title>
        <authorList>
            <person name="Kook J.-K."/>
            <person name="Park S.-N."/>
            <person name="Lim Y.K."/>
            <person name="Roh H."/>
        </authorList>
    </citation>
    <scope>NUCLEOTIDE SEQUENCE [LARGE SCALE GENOMIC DNA]</scope>
    <source>
        <strain evidence="3">KCOM 1248 (ChDC F113)</strain>
    </source>
</reference>
<evidence type="ECO:0000313" key="3">
    <source>
        <dbReference type="Proteomes" id="UP000223525"/>
    </source>
</evidence>
<evidence type="ECO:0000313" key="2">
    <source>
        <dbReference type="EMBL" id="PHH99337.1"/>
    </source>
</evidence>
<dbReference type="Gene3D" id="1.10.1220.10">
    <property type="entry name" value="Met repressor-like"/>
    <property type="match status" value="1"/>
</dbReference>
<feature type="coiled-coil region" evidence="1">
    <location>
        <begin position="95"/>
        <end position="129"/>
    </location>
</feature>
<dbReference type="RefSeq" id="WP_099002785.1">
    <property type="nucleotide sequence ID" value="NZ_CP077159.1"/>
</dbReference>
<dbReference type="Proteomes" id="UP000223525">
    <property type="component" value="Unassembled WGS sequence"/>
</dbReference>
<accession>A0A2C6B164</accession>
<sequence length="135" mass="16134">MDKDEEKELELLEEIEVIKKKRCEFQLEENLLKLVDVKANLKGISRSEYIRNLILRDINNISTNVTEKEVKRIRKLTIEDKKMRIAFNKLGVVLNQSIKLFLANKKEELEKLEDEVLDLLEKNKNELEEYKKYLL</sequence>
<evidence type="ECO:0000256" key="1">
    <source>
        <dbReference type="SAM" id="Coils"/>
    </source>
</evidence>
<comment type="caution">
    <text evidence="2">The sequence shown here is derived from an EMBL/GenBank/DDBJ whole genome shotgun (WGS) entry which is preliminary data.</text>
</comment>
<keyword evidence="1" id="KW-0175">Coiled coil</keyword>
<gene>
    <name evidence="2" type="ORF">CA836_06365</name>
</gene>
<dbReference type="EMBL" id="NIRK01000001">
    <property type="protein sequence ID" value="PHH99337.1"/>
    <property type="molecule type" value="Genomic_DNA"/>
</dbReference>